<comment type="caution">
    <text evidence="2">The sequence shown here is derived from an EMBL/GenBank/DDBJ whole genome shotgun (WGS) entry which is preliminary data.</text>
</comment>
<keyword evidence="3" id="KW-1185">Reference proteome</keyword>
<dbReference type="STRING" id="154538.A0A1M2VP93"/>
<evidence type="ECO:0000313" key="2">
    <source>
        <dbReference type="EMBL" id="OJT09403.1"/>
    </source>
</evidence>
<evidence type="ECO:0000256" key="1">
    <source>
        <dbReference type="SAM" id="MobiDB-lite"/>
    </source>
</evidence>
<feature type="non-terminal residue" evidence="2">
    <location>
        <position position="1"/>
    </location>
</feature>
<dbReference type="Proteomes" id="UP000184267">
    <property type="component" value="Unassembled WGS sequence"/>
</dbReference>
<feature type="region of interest" description="Disordered" evidence="1">
    <location>
        <begin position="36"/>
        <end position="65"/>
    </location>
</feature>
<accession>A0A1M2VP93</accession>
<proteinExistence type="predicted"/>
<sequence length="211" mass="22793">KPLVEFRPRVKTSAGGKKGELNVTCGACCDQRDASRKARKRKAADEAAPAAGGEAGDGDGSQSAGVDLGEISAGGFLDAVREMDAPVTVRARVSAEDVAPMSASPQTRADQLAAVIGKAQCLHWSCAQSADREKKAKVPKGTKHRDSRRMPRFQCRGWLHVTVSAMSNVMEILLRHQEDHLAYLDQDLPEQWKAYIEEHALKQTPGEVCCA</sequence>
<organism evidence="2 3">
    <name type="scientific">Trametes pubescens</name>
    <name type="common">White-rot fungus</name>
    <dbReference type="NCBI Taxonomy" id="154538"/>
    <lineage>
        <taxon>Eukaryota</taxon>
        <taxon>Fungi</taxon>
        <taxon>Dikarya</taxon>
        <taxon>Basidiomycota</taxon>
        <taxon>Agaricomycotina</taxon>
        <taxon>Agaricomycetes</taxon>
        <taxon>Polyporales</taxon>
        <taxon>Polyporaceae</taxon>
        <taxon>Trametes</taxon>
    </lineage>
</organism>
<evidence type="ECO:0000313" key="3">
    <source>
        <dbReference type="Proteomes" id="UP000184267"/>
    </source>
</evidence>
<reference evidence="2 3" key="1">
    <citation type="submission" date="2016-10" db="EMBL/GenBank/DDBJ databases">
        <title>Genome sequence of the basidiomycete white-rot fungus Trametes pubescens.</title>
        <authorList>
            <person name="Makela M.R."/>
            <person name="Granchi Z."/>
            <person name="Peng M."/>
            <person name="De Vries R.P."/>
            <person name="Grigoriev I."/>
            <person name="Riley R."/>
            <person name="Hilden K."/>
        </authorList>
    </citation>
    <scope>NUCLEOTIDE SEQUENCE [LARGE SCALE GENOMIC DNA]</scope>
    <source>
        <strain evidence="2 3">FBCC735</strain>
    </source>
</reference>
<name>A0A1M2VP93_TRAPU</name>
<protein>
    <submittedName>
        <fullName evidence="2">Uncharacterized protein</fullName>
    </submittedName>
</protein>
<dbReference type="OrthoDB" id="2437251at2759"/>
<dbReference type="EMBL" id="MNAD01000920">
    <property type="protein sequence ID" value="OJT09403.1"/>
    <property type="molecule type" value="Genomic_DNA"/>
</dbReference>
<dbReference type="AlphaFoldDB" id="A0A1M2VP93"/>
<gene>
    <name evidence="2" type="ORF">TRAPUB_14127</name>
</gene>